<keyword evidence="2" id="KW-0732">Signal</keyword>
<gene>
    <name evidence="3" type="ORF">SNE35_30350</name>
</gene>
<reference evidence="3 4" key="1">
    <citation type="submission" date="2023-11" db="EMBL/GenBank/DDBJ databases">
        <title>Paucibacter sp. nov., isolated from fresh soil in Korea.</title>
        <authorList>
            <person name="Le N.T.T."/>
        </authorList>
    </citation>
    <scope>NUCLEOTIDE SEQUENCE [LARGE SCALE GENOMIC DNA]</scope>
    <source>
        <strain evidence="3 4">R3-3</strain>
    </source>
</reference>
<evidence type="ECO:0000313" key="4">
    <source>
        <dbReference type="Proteomes" id="UP001285263"/>
    </source>
</evidence>
<dbReference type="RefSeq" id="WP_320426809.1">
    <property type="nucleotide sequence ID" value="NZ_JAXCLA010000012.1"/>
</dbReference>
<name>A0ABU5DRT9_9BURK</name>
<feature type="signal peptide" evidence="2">
    <location>
        <begin position="1"/>
        <end position="20"/>
    </location>
</feature>
<evidence type="ECO:0000256" key="2">
    <source>
        <dbReference type="SAM" id="SignalP"/>
    </source>
</evidence>
<evidence type="ECO:0000256" key="1">
    <source>
        <dbReference type="SAM" id="MobiDB-lite"/>
    </source>
</evidence>
<proteinExistence type="predicted"/>
<dbReference type="PROSITE" id="PS51257">
    <property type="entry name" value="PROKAR_LIPOPROTEIN"/>
    <property type="match status" value="1"/>
</dbReference>
<feature type="region of interest" description="Disordered" evidence="1">
    <location>
        <begin position="112"/>
        <end position="134"/>
    </location>
</feature>
<comment type="caution">
    <text evidence="3">The sequence shown here is derived from an EMBL/GenBank/DDBJ whole genome shotgun (WGS) entry which is preliminary data.</text>
</comment>
<evidence type="ECO:0008006" key="5">
    <source>
        <dbReference type="Google" id="ProtNLM"/>
    </source>
</evidence>
<feature type="compositionally biased region" description="Basic and acidic residues" evidence="1">
    <location>
        <begin position="113"/>
        <end position="123"/>
    </location>
</feature>
<accession>A0ABU5DRT9</accession>
<feature type="chain" id="PRO_5046198666" description="DUF4189 domain-containing protein" evidence="2">
    <location>
        <begin position="21"/>
        <end position="134"/>
    </location>
</feature>
<protein>
    <recommendedName>
        <fullName evidence="5">DUF4189 domain-containing protein</fullName>
    </recommendedName>
</protein>
<evidence type="ECO:0000313" key="3">
    <source>
        <dbReference type="EMBL" id="MDY0748839.1"/>
    </source>
</evidence>
<keyword evidence="4" id="KW-1185">Reference proteome</keyword>
<dbReference type="EMBL" id="JAXCLA010000012">
    <property type="protein sequence ID" value="MDY0748839.1"/>
    <property type="molecule type" value="Genomic_DNA"/>
</dbReference>
<dbReference type="Proteomes" id="UP001285263">
    <property type="component" value="Unassembled WGS sequence"/>
</dbReference>
<organism evidence="3 4">
    <name type="scientific">Roseateles agri</name>
    <dbReference type="NCBI Taxonomy" id="3098619"/>
    <lineage>
        <taxon>Bacteria</taxon>
        <taxon>Pseudomonadati</taxon>
        <taxon>Pseudomonadota</taxon>
        <taxon>Betaproteobacteria</taxon>
        <taxon>Burkholderiales</taxon>
        <taxon>Sphaerotilaceae</taxon>
        <taxon>Roseateles</taxon>
    </lineage>
</organism>
<sequence length="134" mass="13567">MTRLSLLLLALVGASVAACAAPPPPSSAELADKVSATIGDAACDQSDQCRVIAVGSKPCGGPSGYRAWSTQGSDANALQAAVLAQSTAEQREHAASGMRSTCNIVPVPTASCRPRDSDGKKTCQLDPASLRGLD</sequence>